<keyword evidence="1" id="KW-0732">Signal</keyword>
<keyword evidence="4" id="KW-1185">Reference proteome</keyword>
<feature type="domain" description="AB hydrolase-1" evidence="2">
    <location>
        <begin position="41"/>
        <end position="271"/>
    </location>
</feature>
<dbReference type="PANTHER" id="PTHR37017">
    <property type="entry name" value="AB HYDROLASE-1 DOMAIN-CONTAINING PROTEIN-RELATED"/>
    <property type="match status" value="1"/>
</dbReference>
<dbReference type="SUPFAM" id="SSF53474">
    <property type="entry name" value="alpha/beta-Hydrolases"/>
    <property type="match status" value="1"/>
</dbReference>
<feature type="chain" id="PRO_5001991818" description="AB hydrolase-1 domain-containing protein" evidence="1">
    <location>
        <begin position="28"/>
        <end position="279"/>
    </location>
</feature>
<evidence type="ECO:0000259" key="2">
    <source>
        <dbReference type="Pfam" id="PF12697"/>
    </source>
</evidence>
<organism evidence="3 4">
    <name type="scientific">Flavobacterium subsaxonicum WB 4.1-42 = DSM 21790</name>
    <dbReference type="NCBI Taxonomy" id="1121898"/>
    <lineage>
        <taxon>Bacteria</taxon>
        <taxon>Pseudomonadati</taxon>
        <taxon>Bacteroidota</taxon>
        <taxon>Flavobacteriia</taxon>
        <taxon>Flavobacteriales</taxon>
        <taxon>Flavobacteriaceae</taxon>
        <taxon>Flavobacterium</taxon>
    </lineage>
</organism>
<dbReference type="Gene3D" id="3.40.50.1820">
    <property type="entry name" value="alpha/beta hydrolase"/>
    <property type="match status" value="1"/>
</dbReference>
<evidence type="ECO:0000313" key="3">
    <source>
        <dbReference type="EMBL" id="KGO94942.1"/>
    </source>
</evidence>
<dbReference type="OrthoDB" id="9112061at2"/>
<dbReference type="PANTHER" id="PTHR37017:SF11">
    <property type="entry name" value="ESTERASE_LIPASE_THIOESTERASE DOMAIN-CONTAINING PROTEIN"/>
    <property type="match status" value="1"/>
</dbReference>
<gene>
    <name evidence="3" type="ORF">Q766_02180</name>
</gene>
<dbReference type="InterPro" id="IPR000073">
    <property type="entry name" value="AB_hydrolase_1"/>
</dbReference>
<name>A0A0A2MQH6_9FLAO</name>
<dbReference type="EMBL" id="JRLY01000001">
    <property type="protein sequence ID" value="KGO94942.1"/>
    <property type="molecule type" value="Genomic_DNA"/>
</dbReference>
<evidence type="ECO:0000256" key="1">
    <source>
        <dbReference type="SAM" id="SignalP"/>
    </source>
</evidence>
<dbReference type="RefSeq" id="WP_026992322.1">
    <property type="nucleotide sequence ID" value="NZ_JRLY01000001.1"/>
</dbReference>
<dbReference type="AlphaFoldDB" id="A0A0A2MQH6"/>
<dbReference type="STRING" id="1121898.GCA_000422725_00907"/>
<dbReference type="InterPro" id="IPR029058">
    <property type="entry name" value="AB_hydrolase_fold"/>
</dbReference>
<proteinExistence type="predicted"/>
<comment type="caution">
    <text evidence="3">The sequence shown here is derived from an EMBL/GenBank/DDBJ whole genome shotgun (WGS) entry which is preliminary data.</text>
</comment>
<feature type="signal peptide" evidence="1">
    <location>
        <begin position="1"/>
        <end position="27"/>
    </location>
</feature>
<dbReference type="PRINTS" id="PR00111">
    <property type="entry name" value="ABHYDROLASE"/>
</dbReference>
<accession>A0A0A2MQH6</accession>
<dbReference type="Proteomes" id="UP000030111">
    <property type="component" value="Unassembled WGS sequence"/>
</dbReference>
<dbReference type="InterPro" id="IPR052897">
    <property type="entry name" value="Sec-Metab_Biosynth_Hydrolase"/>
</dbReference>
<evidence type="ECO:0000313" key="4">
    <source>
        <dbReference type="Proteomes" id="UP000030111"/>
    </source>
</evidence>
<dbReference type="Pfam" id="PF12697">
    <property type="entry name" value="Abhydrolase_6"/>
    <property type="match status" value="1"/>
</dbReference>
<dbReference type="eggNOG" id="COG0596">
    <property type="taxonomic scope" value="Bacteria"/>
</dbReference>
<sequence>MKSIKETLKQNFLKVLVLSLVFTSAFARNNFNNDAPKHKTFVLVHGAWQAAFVWDEVKAQLEKQGHHVIAVELQGHGKDQSALADATLDNYVAKVTAAINSVDGKVILVGHSLGGAIITQTATKVPGKIEKLVYIAGFVPPTGKSLNDLAKQDPNPGITPELLVLPPDYSTVTFANPEVNIPELFLKDGSKQQKELMVKNLKPEPTAPMGTPLQYDPKVFAGLDKYYVYTTQDRAISYTAQQQMVKAAGITKTFTIEASHSPFVSKPAEVVTILLNLTK</sequence>
<reference evidence="3 4" key="1">
    <citation type="submission" date="2013-09" db="EMBL/GenBank/DDBJ databases">
        <authorList>
            <person name="Zeng Z."/>
            <person name="Chen C."/>
        </authorList>
    </citation>
    <scope>NUCLEOTIDE SEQUENCE [LARGE SCALE GENOMIC DNA]</scope>
    <source>
        <strain evidence="3 4">WB 4.1-42</strain>
    </source>
</reference>
<protein>
    <recommendedName>
        <fullName evidence="2">AB hydrolase-1 domain-containing protein</fullName>
    </recommendedName>
</protein>